<organism evidence="1 2">
    <name type="scientific">Paenibacillus montaniterrae</name>
    <dbReference type="NCBI Taxonomy" id="429341"/>
    <lineage>
        <taxon>Bacteria</taxon>
        <taxon>Bacillati</taxon>
        <taxon>Bacillota</taxon>
        <taxon>Bacilli</taxon>
        <taxon>Bacillales</taxon>
        <taxon>Paenibacillaceae</taxon>
        <taxon>Paenibacillus</taxon>
    </lineage>
</organism>
<dbReference type="EMBL" id="BOSE01000004">
    <property type="protein sequence ID" value="GIP16939.1"/>
    <property type="molecule type" value="Genomic_DNA"/>
</dbReference>
<comment type="caution">
    <text evidence="1">The sequence shown here is derived from an EMBL/GenBank/DDBJ whole genome shotgun (WGS) entry which is preliminary data.</text>
</comment>
<evidence type="ECO:0000313" key="1">
    <source>
        <dbReference type="EMBL" id="GIP16939.1"/>
    </source>
</evidence>
<dbReference type="AlphaFoldDB" id="A0A919YRM3"/>
<evidence type="ECO:0008006" key="3">
    <source>
        <dbReference type="Google" id="ProtNLM"/>
    </source>
</evidence>
<dbReference type="Proteomes" id="UP000683139">
    <property type="component" value="Unassembled WGS sequence"/>
</dbReference>
<name>A0A919YRM3_9BACL</name>
<protein>
    <recommendedName>
        <fullName evidence="3">Non-ribosomal peptide synthetase module</fullName>
    </recommendedName>
</protein>
<dbReference type="RefSeq" id="WP_213515652.1">
    <property type="nucleotide sequence ID" value="NZ_BOSE01000004.1"/>
</dbReference>
<evidence type="ECO:0000313" key="2">
    <source>
        <dbReference type="Proteomes" id="UP000683139"/>
    </source>
</evidence>
<accession>A0A919YRM3</accession>
<sequence>MAKRIATEYVHARFQLSSSELKDFIQLMEEQQLSLQVLVLENGSQSLVVEDVAGHEKIKMTFERHYDQYVCEMSCTVVQLKLTNAMRKAVSVFRGNAIVNRIYSHYTMQYHYKQGAVQLIVEISDKGRRIVFEKKNTAQKLQHVFDSRLIEREIRLISLDIDHLLDQRIRASSNEEVAEIDAQLKELTVKLFQLEAY</sequence>
<reference evidence="1" key="1">
    <citation type="submission" date="2021-03" db="EMBL/GenBank/DDBJ databases">
        <title>Antimicrobial resistance genes in bacteria isolated from Japanese honey, and their potential for conferring macrolide and lincosamide resistance in the American foulbrood pathogen Paenibacillus larvae.</title>
        <authorList>
            <person name="Okamoto M."/>
            <person name="Kumagai M."/>
            <person name="Kanamori H."/>
            <person name="Takamatsu D."/>
        </authorList>
    </citation>
    <scope>NUCLEOTIDE SEQUENCE</scope>
    <source>
        <strain evidence="1">J40TS1</strain>
    </source>
</reference>
<gene>
    <name evidence="1" type="ORF">J40TS1_25810</name>
</gene>
<keyword evidence="2" id="KW-1185">Reference proteome</keyword>
<proteinExistence type="predicted"/>